<dbReference type="STRING" id="320497.A0U93_07680"/>
<organism evidence="2 3">
    <name type="scientific">Neoasaia chiangmaiensis</name>
    <dbReference type="NCBI Taxonomy" id="320497"/>
    <lineage>
        <taxon>Bacteria</taxon>
        <taxon>Pseudomonadati</taxon>
        <taxon>Pseudomonadota</taxon>
        <taxon>Alphaproteobacteria</taxon>
        <taxon>Acetobacterales</taxon>
        <taxon>Acetobacteraceae</taxon>
        <taxon>Neoasaia</taxon>
    </lineage>
</organism>
<keyword evidence="3" id="KW-1185">Reference proteome</keyword>
<protein>
    <submittedName>
        <fullName evidence="2">Uncharacterized protein</fullName>
    </submittedName>
</protein>
<dbReference type="KEGG" id="nch:A0U93_07680"/>
<evidence type="ECO:0000256" key="1">
    <source>
        <dbReference type="SAM" id="MobiDB-lite"/>
    </source>
</evidence>
<feature type="compositionally biased region" description="Basic and acidic residues" evidence="1">
    <location>
        <begin position="55"/>
        <end position="68"/>
    </location>
</feature>
<dbReference type="EMBL" id="CP014691">
    <property type="protein sequence ID" value="AQS87836.1"/>
    <property type="molecule type" value="Genomic_DNA"/>
</dbReference>
<dbReference type="Proteomes" id="UP000188604">
    <property type="component" value="Chromosome"/>
</dbReference>
<dbReference type="AlphaFoldDB" id="A0A1U9KPU7"/>
<gene>
    <name evidence="2" type="ORF">A0U93_07680</name>
</gene>
<accession>A0A1U9KPU7</accession>
<sequence>MHTTDKYHPCIPVTHASPIFATRSERWYARVDDIGQIIAGLPCYGIAPSPPSIEFNRKSRRDDAAAPR</sequence>
<evidence type="ECO:0000313" key="3">
    <source>
        <dbReference type="Proteomes" id="UP000188604"/>
    </source>
</evidence>
<evidence type="ECO:0000313" key="2">
    <source>
        <dbReference type="EMBL" id="AQS87836.1"/>
    </source>
</evidence>
<feature type="region of interest" description="Disordered" evidence="1">
    <location>
        <begin position="48"/>
        <end position="68"/>
    </location>
</feature>
<reference evidence="2 3" key="1">
    <citation type="submission" date="2016-03" db="EMBL/GenBank/DDBJ databases">
        <title>Acetic acid bacteria sequencing.</title>
        <authorList>
            <person name="Brandt J."/>
            <person name="Jakob F."/>
            <person name="Vogel R.F."/>
        </authorList>
    </citation>
    <scope>NUCLEOTIDE SEQUENCE [LARGE SCALE GENOMIC DNA]</scope>
    <source>
        <strain evidence="2 3">NBRC 101099</strain>
    </source>
</reference>
<name>A0A1U9KPU7_9PROT</name>
<proteinExistence type="predicted"/>